<keyword evidence="3" id="KW-1185">Reference proteome</keyword>
<name>M0CXD2_9EURY</name>
<dbReference type="EMBL" id="AOIU01000020">
    <property type="protein sequence ID" value="ELZ26524.1"/>
    <property type="molecule type" value="Genomic_DNA"/>
</dbReference>
<dbReference type="AlphaFoldDB" id="M0CXD2"/>
<gene>
    <name evidence="2" type="ORF">C475_08862</name>
</gene>
<reference evidence="2 3" key="1">
    <citation type="journal article" date="2014" name="PLoS Genet.">
        <title>Phylogenetically driven sequencing of extremely halophilic archaea reveals strategies for static and dynamic osmo-response.</title>
        <authorList>
            <person name="Becker E.A."/>
            <person name="Seitzer P.M."/>
            <person name="Tritt A."/>
            <person name="Larsen D."/>
            <person name="Krusor M."/>
            <person name="Yao A.I."/>
            <person name="Wu D."/>
            <person name="Madern D."/>
            <person name="Eisen J.A."/>
            <person name="Darling A.E."/>
            <person name="Facciotti M.T."/>
        </authorList>
    </citation>
    <scope>NUCLEOTIDE SEQUENCE [LARGE SCALE GENOMIC DNA]</scope>
    <source>
        <strain evidence="2 3">2-9-1</strain>
    </source>
</reference>
<comment type="caution">
    <text evidence="2">The sequence shown here is derived from an EMBL/GenBank/DDBJ whole genome shotgun (WGS) entry which is preliminary data.</text>
</comment>
<feature type="region of interest" description="Disordered" evidence="1">
    <location>
        <begin position="1"/>
        <end position="48"/>
    </location>
</feature>
<organism evidence="2 3">
    <name type="scientific">Halosimplex carlsbadense 2-9-1</name>
    <dbReference type="NCBI Taxonomy" id="797114"/>
    <lineage>
        <taxon>Archaea</taxon>
        <taxon>Methanobacteriati</taxon>
        <taxon>Methanobacteriota</taxon>
        <taxon>Stenosarchaea group</taxon>
        <taxon>Halobacteria</taxon>
        <taxon>Halobacteriales</taxon>
        <taxon>Haloarculaceae</taxon>
        <taxon>Halosimplex</taxon>
    </lineage>
</organism>
<evidence type="ECO:0000256" key="1">
    <source>
        <dbReference type="SAM" id="MobiDB-lite"/>
    </source>
</evidence>
<evidence type="ECO:0000313" key="2">
    <source>
        <dbReference type="EMBL" id="ELZ26524.1"/>
    </source>
</evidence>
<dbReference type="STRING" id="797114.C475_08862"/>
<evidence type="ECO:0000313" key="3">
    <source>
        <dbReference type="Proteomes" id="UP000011626"/>
    </source>
</evidence>
<feature type="compositionally biased region" description="Acidic residues" evidence="1">
    <location>
        <begin position="10"/>
        <end position="26"/>
    </location>
</feature>
<proteinExistence type="predicted"/>
<dbReference type="RefSeq" id="WP_006883447.1">
    <property type="nucleotide sequence ID" value="NZ_AOIU01000020.1"/>
</dbReference>
<dbReference type="OrthoDB" id="275136at2157"/>
<dbReference type="Proteomes" id="UP000011626">
    <property type="component" value="Unassembled WGS sequence"/>
</dbReference>
<accession>M0CXD2</accession>
<dbReference type="eggNOG" id="ENOG502N5FU">
    <property type="taxonomic scope" value="Archaea"/>
</dbReference>
<protein>
    <submittedName>
        <fullName evidence="2">Uncharacterized protein</fullName>
    </submittedName>
</protein>
<sequence>MSESNPFSDAMDEAAEEQEHDEDTPDGPDNGDGGFDVDQYYDQLDTRGQRDHTIGIAVTEEMNQFYSELKKADDVDVDPAQSIRNHLEDLARRHPEVFERAMRKLEIDREY</sequence>